<name>A0A9E7V221_9VIRU</name>
<evidence type="ECO:0000256" key="1">
    <source>
        <dbReference type="SAM" id="MobiDB-lite"/>
    </source>
</evidence>
<dbReference type="EMBL" id="ON746367">
    <property type="protein sequence ID" value="UYL95456.1"/>
    <property type="molecule type" value="Genomic_RNA"/>
</dbReference>
<reference evidence="2" key="1">
    <citation type="submission" date="2022-05" db="EMBL/GenBank/DDBJ databases">
        <authorList>
            <person name="Cao W."/>
            <person name="Jia N."/>
            <person name="Lam T.T.-Y."/>
            <person name="Ni X."/>
            <person name="Liu J."/>
        </authorList>
    </citation>
    <scope>NUCLEOTIDE SEQUENCE</scope>
    <source>
        <strain evidence="2">TIGMIC 1</strain>
    </source>
</reference>
<proteinExistence type="predicted"/>
<sequence>MCSRKFLRTRWHQATITRRENLRGSAAEQEIVRSDRKHSPSRYWHARRISRCQSKIREAIEKSMSRVSIGERDQLMVKIDLASGESANETPGIKHIRKNVKNLLHKREVYASYFERNLPSVDSALRRVQAFRAWGVERVLLESDREVETASPGVFELAPGRWQYRTVLKDKISLKECGRKEKQKLKEYATRVRDRRVAQASHRNDRLAASQARRAERERRRAVEQEDRNAIRLRLLAQARVSVENPRSVLVGCSSHRVKECDTCWDSRQIVAAKKALESGIRFLPFLEEIKARDALIDELVKEWQGSPPA</sequence>
<accession>A0A9E7V221</accession>
<organism evidence="2">
    <name type="scientific">Chuzhou Botou tick virus 1</name>
    <dbReference type="NCBI Taxonomy" id="2972077"/>
    <lineage>
        <taxon>Viruses</taxon>
        <taxon>Riboviria</taxon>
        <taxon>Orthornavirae</taxon>
        <taxon>Lenarviricota</taxon>
        <taxon>Miaviricetes</taxon>
        <taxon>Ourlivirales</taxon>
        <taxon>Botourmiaviridae</taxon>
    </lineage>
</organism>
<evidence type="ECO:0000313" key="2">
    <source>
        <dbReference type="EMBL" id="UYL95456.1"/>
    </source>
</evidence>
<feature type="region of interest" description="Disordered" evidence="1">
    <location>
        <begin position="200"/>
        <end position="221"/>
    </location>
</feature>
<protein>
    <submittedName>
        <fullName evidence="2">Uncharacterized protein</fullName>
    </submittedName>
</protein>